<evidence type="ECO:0000313" key="3">
    <source>
        <dbReference type="Proteomes" id="UP000800082"/>
    </source>
</evidence>
<feature type="region of interest" description="Disordered" evidence="1">
    <location>
        <begin position="1"/>
        <end position="73"/>
    </location>
</feature>
<feature type="region of interest" description="Disordered" evidence="1">
    <location>
        <begin position="763"/>
        <end position="842"/>
    </location>
</feature>
<dbReference type="GeneID" id="54355608"/>
<proteinExistence type="predicted"/>
<feature type="region of interest" description="Disordered" evidence="1">
    <location>
        <begin position="238"/>
        <end position="270"/>
    </location>
</feature>
<feature type="compositionally biased region" description="Basic and acidic residues" evidence="1">
    <location>
        <begin position="791"/>
        <end position="801"/>
    </location>
</feature>
<feature type="compositionally biased region" description="Polar residues" evidence="1">
    <location>
        <begin position="865"/>
        <end position="879"/>
    </location>
</feature>
<sequence length="1010" mass="112262">MFSQFKDRVARRNKASGTSTTRHNRLSKPRTNTNSKPNSPVVNNDIPFPDSPLRASSRKENRNSMLSPLSKEAGSAIWSDQDVLDTEPAVESRGRRSTVVSRSNSHTHSRSGSVLRSFVRSRRNSTTNLKNLPESKVSLVSNTQSDIDAAVRLLQEVRKNASPEDLAALREALERPTEPSASTLEKEYDRSSPEISGVLTRRKSLVQAPGVATRISPIEGQRRTWNSWKAPQMRLEDEAKWQAPSQGPSPLDRLRALDSADSSQAQSPGDLDYSHLLGYKPGTLMVVNGEASPALSTVDLARIARANEESDYFSATEPAPSPLATKSERKHTKPRSMSAVGLRDSNTKFHPDAAGEEKIPITYVKPEIKLKKRPQSIAVITRRSSQSADNLARDYQAYIPYSPFENQMVIHDIWQEQEPTTDELFLEGFQPQMRPDNLVELSATITDVTELSPPSTATSTSTNTLETPKYRTPRPSPRSSDSGYSSIGSFDGIMRVPNNDEQQQHHQALQVASPPSDSAHALCSFGRRQTMSFELPTQGGPSASFEQSLLATVPRRAHGRTLSLDIPREVAELPSMDSVLTPATPEFATPYSATSKHSEKQSTRQIRRLQKRRPSQPQLPVVQSALLSREIIPEVPDDVKVKFSRRLSATPGMEYLTHTYPTKDHVTSAESTTSFISVDPLSSSMQLEPDEAPASPARGRRRSMSFFRRKSTSGKKNKDHMEGMPSPKVLDLGTIAVSLGASPYDPSMFGSFQQTQVVENPTHPHQLGQARSHSRSRSAVSMSSDTAAEYARIRSKDRALPEPEMPEIPQQRKPRRKPKMEIGEATQPKRRPQSFYFGEAPPMPAIDHAKYAAPLSAKPRLENVETPTANQSRVRASSPPQSPLRPNHTRPPSAHKNVDWEQKVDWEQHALQWSQCRQSLGDSLRPRPTVEAKENVAPASRARPMSYTPHELTTFGRYSGGFEYDHEGREQIGGSAGTRQLHSYAMQKSMHFKQSYGVDLSDVPIFVQRQ</sequence>
<feature type="compositionally biased region" description="Basic and acidic residues" evidence="1">
    <location>
        <begin position="1"/>
        <end position="10"/>
    </location>
</feature>
<keyword evidence="3" id="KW-1185">Reference proteome</keyword>
<organism evidence="2 3">
    <name type="scientific">Didymella exigua CBS 183.55</name>
    <dbReference type="NCBI Taxonomy" id="1150837"/>
    <lineage>
        <taxon>Eukaryota</taxon>
        <taxon>Fungi</taxon>
        <taxon>Dikarya</taxon>
        <taxon>Ascomycota</taxon>
        <taxon>Pezizomycotina</taxon>
        <taxon>Dothideomycetes</taxon>
        <taxon>Pleosporomycetidae</taxon>
        <taxon>Pleosporales</taxon>
        <taxon>Pleosporineae</taxon>
        <taxon>Didymellaceae</taxon>
        <taxon>Didymella</taxon>
    </lineage>
</organism>
<dbReference type="EMBL" id="ML978965">
    <property type="protein sequence ID" value="KAF1929532.1"/>
    <property type="molecule type" value="Genomic_DNA"/>
</dbReference>
<evidence type="ECO:0000313" key="2">
    <source>
        <dbReference type="EMBL" id="KAF1929532.1"/>
    </source>
</evidence>
<feature type="compositionally biased region" description="Low complexity" evidence="1">
    <location>
        <begin position="477"/>
        <end position="488"/>
    </location>
</feature>
<feature type="compositionally biased region" description="Basic residues" evidence="1">
    <location>
        <begin position="605"/>
        <end position="614"/>
    </location>
</feature>
<feature type="compositionally biased region" description="Low complexity" evidence="1">
    <location>
        <begin position="97"/>
        <end position="113"/>
    </location>
</feature>
<dbReference type="AlphaFoldDB" id="A0A6A5RP37"/>
<feature type="compositionally biased region" description="Basic residues" evidence="1">
    <location>
        <begin position="698"/>
        <end position="718"/>
    </location>
</feature>
<protein>
    <submittedName>
        <fullName evidence="2">Uncharacterized protein</fullName>
    </submittedName>
</protein>
<feature type="region of interest" description="Disordered" evidence="1">
    <location>
        <begin position="87"/>
        <end position="116"/>
    </location>
</feature>
<feature type="region of interest" description="Disordered" evidence="1">
    <location>
        <begin position="920"/>
        <end position="940"/>
    </location>
</feature>
<dbReference type="OrthoDB" id="5341904at2759"/>
<feature type="region of interest" description="Disordered" evidence="1">
    <location>
        <begin position="584"/>
        <end position="620"/>
    </location>
</feature>
<feature type="region of interest" description="Disordered" evidence="1">
    <location>
        <begin position="311"/>
        <end position="352"/>
    </location>
</feature>
<evidence type="ECO:0000256" key="1">
    <source>
        <dbReference type="SAM" id="MobiDB-lite"/>
    </source>
</evidence>
<reference evidence="2" key="1">
    <citation type="journal article" date="2020" name="Stud. Mycol.">
        <title>101 Dothideomycetes genomes: a test case for predicting lifestyles and emergence of pathogens.</title>
        <authorList>
            <person name="Haridas S."/>
            <person name="Albert R."/>
            <person name="Binder M."/>
            <person name="Bloem J."/>
            <person name="Labutti K."/>
            <person name="Salamov A."/>
            <person name="Andreopoulos B."/>
            <person name="Baker S."/>
            <person name="Barry K."/>
            <person name="Bills G."/>
            <person name="Bluhm B."/>
            <person name="Cannon C."/>
            <person name="Castanera R."/>
            <person name="Culley D."/>
            <person name="Daum C."/>
            <person name="Ezra D."/>
            <person name="Gonzalez J."/>
            <person name="Henrissat B."/>
            <person name="Kuo A."/>
            <person name="Liang C."/>
            <person name="Lipzen A."/>
            <person name="Lutzoni F."/>
            <person name="Magnuson J."/>
            <person name="Mondo S."/>
            <person name="Nolan M."/>
            <person name="Ohm R."/>
            <person name="Pangilinan J."/>
            <person name="Park H.-J."/>
            <person name="Ramirez L."/>
            <person name="Alfaro M."/>
            <person name="Sun H."/>
            <person name="Tritt A."/>
            <person name="Yoshinaga Y."/>
            <person name="Zwiers L.-H."/>
            <person name="Turgeon B."/>
            <person name="Goodwin S."/>
            <person name="Spatafora J."/>
            <person name="Crous P."/>
            <person name="Grigoriev I."/>
        </authorList>
    </citation>
    <scope>NUCLEOTIDE SEQUENCE</scope>
    <source>
        <strain evidence="2">CBS 183.55</strain>
    </source>
</reference>
<gene>
    <name evidence="2" type="ORF">M421DRAFT_91395</name>
</gene>
<accession>A0A6A5RP37</accession>
<feature type="region of interest" description="Disordered" evidence="1">
    <location>
        <begin position="174"/>
        <end position="195"/>
    </location>
</feature>
<feature type="region of interest" description="Disordered" evidence="1">
    <location>
        <begin position="865"/>
        <end position="896"/>
    </location>
</feature>
<feature type="region of interest" description="Disordered" evidence="1">
    <location>
        <begin position="447"/>
        <end position="488"/>
    </location>
</feature>
<feature type="compositionally biased region" description="Polar residues" evidence="1">
    <location>
        <begin position="29"/>
        <end position="42"/>
    </location>
</feature>
<feature type="compositionally biased region" description="Basic and acidic residues" evidence="1">
    <location>
        <begin position="924"/>
        <end position="934"/>
    </location>
</feature>
<feature type="region of interest" description="Disordered" evidence="1">
    <location>
        <begin position="683"/>
        <end position="727"/>
    </location>
</feature>
<feature type="compositionally biased region" description="Low complexity" evidence="1">
    <location>
        <begin position="449"/>
        <end position="467"/>
    </location>
</feature>
<dbReference type="Proteomes" id="UP000800082">
    <property type="component" value="Unassembled WGS sequence"/>
</dbReference>
<dbReference type="RefSeq" id="XP_033449780.1">
    <property type="nucleotide sequence ID" value="XM_033597941.1"/>
</dbReference>
<name>A0A6A5RP37_9PLEO</name>